<reference evidence="1 2" key="1">
    <citation type="journal article" date="2004" name="Int. J. Syst. Evol. Microbiol.">
        <title>Kaistella koreensis gen. nov., sp. nov., a novel member of the Chryseobacterium-Bergeyella-Riemerella branch.</title>
        <authorList>
            <person name="Kim M.K."/>
            <person name="Im W.T."/>
            <person name="Shin Y.K."/>
            <person name="Lim J.H."/>
            <person name="Kim S.H."/>
            <person name="Lee B.C."/>
            <person name="Park M.Y."/>
            <person name="Lee K.Y."/>
            <person name="Lee S.T."/>
        </authorList>
    </citation>
    <scope>NUCLEOTIDE SEQUENCE [LARGE SCALE GENOMIC DNA]</scope>
    <source>
        <strain evidence="1 2">CCUG 49689</strain>
    </source>
</reference>
<protein>
    <submittedName>
        <fullName evidence="1">Uncharacterized protein</fullName>
    </submittedName>
</protein>
<dbReference type="PATRIC" id="fig|1304281.5.peg.333"/>
<gene>
    <name evidence="1" type="ORF">ACM44_01570</name>
</gene>
<proteinExistence type="predicted"/>
<dbReference type="Proteomes" id="UP000035900">
    <property type="component" value="Unassembled WGS sequence"/>
</dbReference>
<dbReference type="EMBL" id="LFNG01000002">
    <property type="protein sequence ID" value="KMQ72456.1"/>
    <property type="molecule type" value="Genomic_DNA"/>
</dbReference>
<sequence>MIQLFDLKIFIMSLKLALVLILPAFIRTCLTLFQPESILRHGPAFCTDINEFKPYFVLKFF</sequence>
<keyword evidence="2" id="KW-1185">Reference proteome</keyword>
<evidence type="ECO:0000313" key="2">
    <source>
        <dbReference type="Proteomes" id="UP000035900"/>
    </source>
</evidence>
<dbReference type="AlphaFoldDB" id="A0A0J7J344"/>
<comment type="caution">
    <text evidence="1">The sequence shown here is derived from an EMBL/GenBank/DDBJ whole genome shotgun (WGS) entry which is preliminary data.</text>
</comment>
<organism evidence="1 2">
    <name type="scientific">Chryseobacterium koreense CCUG 49689</name>
    <dbReference type="NCBI Taxonomy" id="1304281"/>
    <lineage>
        <taxon>Bacteria</taxon>
        <taxon>Pseudomonadati</taxon>
        <taxon>Bacteroidota</taxon>
        <taxon>Flavobacteriia</taxon>
        <taxon>Flavobacteriales</taxon>
        <taxon>Weeksellaceae</taxon>
        <taxon>Chryseobacterium group</taxon>
        <taxon>Chryseobacterium</taxon>
    </lineage>
</organism>
<dbReference type="STRING" id="1304281.ACM44_01570"/>
<accession>A0A0J7J344</accession>
<name>A0A0J7J344_9FLAO</name>
<evidence type="ECO:0000313" key="1">
    <source>
        <dbReference type="EMBL" id="KMQ72456.1"/>
    </source>
</evidence>